<dbReference type="Pfam" id="PF14124">
    <property type="entry name" value="DUF4291"/>
    <property type="match status" value="1"/>
</dbReference>
<dbReference type="InterPro" id="IPR025633">
    <property type="entry name" value="DUF4291"/>
</dbReference>
<protein>
    <submittedName>
        <fullName evidence="2">Uncharacterized protein</fullName>
    </submittedName>
</protein>
<dbReference type="Proteomes" id="UP001147747">
    <property type="component" value="Unassembled WGS sequence"/>
</dbReference>
<dbReference type="AlphaFoldDB" id="A0A9X0BDS4"/>
<comment type="caution">
    <text evidence="2">The sequence shown here is derived from an EMBL/GenBank/DDBJ whole genome shotgun (WGS) entry which is preliminary data.</text>
</comment>
<reference evidence="2" key="2">
    <citation type="journal article" date="2023" name="IMA Fungus">
        <title>Comparative genomic study of the Penicillium genus elucidates a diverse pangenome and 15 lateral gene transfer events.</title>
        <authorList>
            <person name="Petersen C."/>
            <person name="Sorensen T."/>
            <person name="Nielsen M.R."/>
            <person name="Sondergaard T.E."/>
            <person name="Sorensen J.L."/>
            <person name="Fitzpatrick D.A."/>
            <person name="Frisvad J.C."/>
            <person name="Nielsen K.L."/>
        </authorList>
    </citation>
    <scope>NUCLEOTIDE SEQUENCE</scope>
    <source>
        <strain evidence="2">IBT 29677</strain>
    </source>
</reference>
<reference evidence="2" key="1">
    <citation type="submission" date="2022-12" db="EMBL/GenBank/DDBJ databases">
        <authorList>
            <person name="Petersen C."/>
        </authorList>
    </citation>
    <scope>NUCLEOTIDE SEQUENCE</scope>
    <source>
        <strain evidence="2">IBT 29677</strain>
    </source>
</reference>
<dbReference type="EMBL" id="JAPZBU010000004">
    <property type="protein sequence ID" value="KAJ5409033.1"/>
    <property type="molecule type" value="Genomic_DNA"/>
</dbReference>
<dbReference type="GeneID" id="81366533"/>
<keyword evidence="3" id="KW-1185">Reference proteome</keyword>
<feature type="region of interest" description="Disordered" evidence="1">
    <location>
        <begin position="1"/>
        <end position="21"/>
    </location>
</feature>
<gene>
    <name evidence="2" type="ORF">N7509_002916</name>
</gene>
<evidence type="ECO:0000313" key="2">
    <source>
        <dbReference type="EMBL" id="KAJ5409033.1"/>
    </source>
</evidence>
<sequence>MLEDSCLSQFQPSSAHPTKQEWISRRESSAVIAQWEADLDVDESVLSYDCLRLGLTGEAQRKYIESVLNISNVTTQIHEIWNILGHGWDYDAESLPSEEEYPISNGHIMSVLAPPKR</sequence>
<proteinExistence type="predicted"/>
<organism evidence="2 3">
    <name type="scientific">Penicillium cosmopolitanum</name>
    <dbReference type="NCBI Taxonomy" id="1131564"/>
    <lineage>
        <taxon>Eukaryota</taxon>
        <taxon>Fungi</taxon>
        <taxon>Dikarya</taxon>
        <taxon>Ascomycota</taxon>
        <taxon>Pezizomycotina</taxon>
        <taxon>Eurotiomycetes</taxon>
        <taxon>Eurotiomycetidae</taxon>
        <taxon>Eurotiales</taxon>
        <taxon>Aspergillaceae</taxon>
        <taxon>Penicillium</taxon>
    </lineage>
</organism>
<dbReference type="OrthoDB" id="413653at2759"/>
<name>A0A9X0BDS4_9EURO</name>
<feature type="compositionally biased region" description="Polar residues" evidence="1">
    <location>
        <begin position="1"/>
        <end position="17"/>
    </location>
</feature>
<accession>A0A9X0BDS4</accession>
<dbReference type="RefSeq" id="XP_056493348.1">
    <property type="nucleotide sequence ID" value="XM_056627553.1"/>
</dbReference>
<evidence type="ECO:0000256" key="1">
    <source>
        <dbReference type="SAM" id="MobiDB-lite"/>
    </source>
</evidence>
<evidence type="ECO:0000313" key="3">
    <source>
        <dbReference type="Proteomes" id="UP001147747"/>
    </source>
</evidence>